<evidence type="ECO:0000313" key="1">
    <source>
        <dbReference type="EMBL" id="CAF0843973.1"/>
    </source>
</evidence>
<protein>
    <submittedName>
        <fullName evidence="3">Uncharacterized protein</fullName>
    </submittedName>
</protein>
<dbReference type="InterPro" id="IPR032675">
    <property type="entry name" value="LRR_dom_sf"/>
</dbReference>
<dbReference type="AlphaFoldDB" id="A0A814S4P5"/>
<evidence type="ECO:0000313" key="4">
    <source>
        <dbReference type="Proteomes" id="UP000663832"/>
    </source>
</evidence>
<gene>
    <name evidence="3" type="ORF">BJG266_LOCUS23634</name>
    <name evidence="1" type="ORF">QVE165_LOCUS6465</name>
    <name evidence="2" type="ORF">QVE165_LOCUS7214</name>
</gene>
<dbReference type="EMBL" id="CAJNOM010000031">
    <property type="protein sequence ID" value="CAF0858148.1"/>
    <property type="molecule type" value="Genomic_DNA"/>
</dbReference>
<evidence type="ECO:0000313" key="2">
    <source>
        <dbReference type="EMBL" id="CAF0858148.1"/>
    </source>
</evidence>
<proteinExistence type="predicted"/>
<accession>A0A814S4P5</accession>
<comment type="caution">
    <text evidence="3">The sequence shown here is derived from an EMBL/GenBank/DDBJ whole genome shotgun (WGS) entry which is preliminary data.</text>
</comment>
<evidence type="ECO:0000313" key="3">
    <source>
        <dbReference type="EMBL" id="CAF1142613.1"/>
    </source>
</evidence>
<evidence type="ECO:0000313" key="5">
    <source>
        <dbReference type="Proteomes" id="UP000663877"/>
    </source>
</evidence>
<dbReference type="EMBL" id="CAJNOI010000160">
    <property type="protein sequence ID" value="CAF1142613.1"/>
    <property type="molecule type" value="Genomic_DNA"/>
</dbReference>
<dbReference type="Proteomes" id="UP000663877">
    <property type="component" value="Unassembled WGS sequence"/>
</dbReference>
<sequence length="99" mass="11515">MLQMIRFLFEYSLNIQTTDSIEDLSQIYQLIFSLPKLKSNELCLCGAHWYTFDELNALIFHTPNLRRLKLSHGSTDDSDIEDMLSVNLNNLIDLSLFTN</sequence>
<organism evidence="3 5">
    <name type="scientific">Adineta steineri</name>
    <dbReference type="NCBI Taxonomy" id="433720"/>
    <lineage>
        <taxon>Eukaryota</taxon>
        <taxon>Metazoa</taxon>
        <taxon>Spiralia</taxon>
        <taxon>Gnathifera</taxon>
        <taxon>Rotifera</taxon>
        <taxon>Eurotatoria</taxon>
        <taxon>Bdelloidea</taxon>
        <taxon>Adinetida</taxon>
        <taxon>Adinetidae</taxon>
        <taxon>Adineta</taxon>
    </lineage>
</organism>
<keyword evidence="4" id="KW-1185">Reference proteome</keyword>
<reference evidence="3" key="1">
    <citation type="submission" date="2021-02" db="EMBL/GenBank/DDBJ databases">
        <authorList>
            <person name="Nowell W R."/>
        </authorList>
    </citation>
    <scope>NUCLEOTIDE SEQUENCE</scope>
</reference>
<dbReference type="EMBL" id="CAJNOM010000027">
    <property type="protein sequence ID" value="CAF0843973.1"/>
    <property type="molecule type" value="Genomic_DNA"/>
</dbReference>
<dbReference type="SUPFAM" id="SSF52047">
    <property type="entry name" value="RNI-like"/>
    <property type="match status" value="1"/>
</dbReference>
<name>A0A814S4P5_9BILA</name>
<dbReference type="Gene3D" id="3.80.10.10">
    <property type="entry name" value="Ribonuclease Inhibitor"/>
    <property type="match status" value="1"/>
</dbReference>
<dbReference type="Proteomes" id="UP000663832">
    <property type="component" value="Unassembled WGS sequence"/>
</dbReference>